<organism evidence="10 11">
    <name type="scientific">Psilocybe cyanescens</name>
    <dbReference type="NCBI Taxonomy" id="93625"/>
    <lineage>
        <taxon>Eukaryota</taxon>
        <taxon>Fungi</taxon>
        <taxon>Dikarya</taxon>
        <taxon>Basidiomycota</taxon>
        <taxon>Agaricomycotina</taxon>
        <taxon>Agaricomycetes</taxon>
        <taxon>Agaricomycetidae</taxon>
        <taxon>Agaricales</taxon>
        <taxon>Agaricineae</taxon>
        <taxon>Strophariaceae</taxon>
        <taxon>Psilocybe</taxon>
    </lineage>
</organism>
<feature type="region of interest" description="Disordered" evidence="8">
    <location>
        <begin position="14"/>
        <end position="74"/>
    </location>
</feature>
<evidence type="ECO:0000256" key="7">
    <source>
        <dbReference type="ARBA" id="ARBA00022840"/>
    </source>
</evidence>
<evidence type="ECO:0000313" key="10">
    <source>
        <dbReference type="EMBL" id="PPQ88876.1"/>
    </source>
</evidence>
<evidence type="ECO:0000256" key="5">
    <source>
        <dbReference type="ARBA" id="ARBA00022741"/>
    </source>
</evidence>
<dbReference type="InterPro" id="IPR045116">
    <property type="entry name" value="Clp1/Grc3"/>
</dbReference>
<keyword evidence="4" id="KW-0808">Transferase</keyword>
<dbReference type="GO" id="GO:0000448">
    <property type="term" value="P:cleavage in ITS2 between 5.8S rRNA and LSU-rRNA of tricistronic rRNA transcript (SSU-rRNA, 5.8S rRNA, LSU-rRNA)"/>
    <property type="evidence" value="ECO:0007669"/>
    <property type="project" value="TreeGrafter"/>
</dbReference>
<dbReference type="STRING" id="93625.A0A409XDP3"/>
<accession>A0A409XDP3</accession>
<name>A0A409XDP3_PSICY</name>
<proteinExistence type="inferred from homology"/>
<dbReference type="InParanoid" id="A0A409XDP3"/>
<dbReference type="InterPro" id="IPR027417">
    <property type="entry name" value="P-loop_NTPase"/>
</dbReference>
<sequence>MLSAVAARKAALAAQVEQAKDFPIPSGSGTTTPALPRLLRNETPKRKSTTQKSRSTNKKSKKSEHKIILQEEKTVDTFRDQTDIITVESDGDDGSDSAMSGLDAFGQDSLDKNVAGMSTKRAWSPSQPVEDSSDDESVDGDDESANPLDVSSLFPYLSRSLRTPGQTPNDNNVLSTFEPALDQNMFILTEDECHLLGLSGKATLIALDVDDSICVLGICVLVVLHGSISLCGATISGSSAKHRVYAPRSGPLPVIRAGEETGSTSQVDNLPPRLRDALQYRAIVILQELKPDVIGLGRICRTFEGVFEPSRWQKSSVEAPFNIPGLYMIHQQSKECHAFWMPPSWSTALNDLSPNDNMFSGTYIVKGPKNSGKSTFARTLTNHLLSIYKRVAFLECDLGQSEFTPGGMVSLNVVSSPILGPPFTHPTLPNYAHFIGSTTPRSSPSHYLDGVLSLIQAYRLNIQTPAIEIDDDDNDSRISNVIPIVVNTMGWSKGLGFDLTQKIESMLEPTNIFDIHAPVREEYPTSVTPVSIGGQNNGYGAYHDQSTMDATTACVHVLDSVVSSSSVAGYTPADHRALNILSYFHARFPVDAAPGELEQITATEWETSRPLCAEHPYKVDCSIAFDKVVLTGAGSEDVVEEEIGRVLNGAIVGFVRCEPGTMDLDFEPQERSAISTTDIPYTRHLSPPSPLSSTCVGLGLIRGVSSPTVTDSASPQGLSKTFLQLLTPLPHPLLAESRVLVKGEMELPIWGMLDFRNFEGKDVDIGDVADVERDSVPFLQWGKAPDGALGAEKRRVRRNLMRRGQM</sequence>
<dbReference type="AlphaFoldDB" id="A0A409XDP3"/>
<feature type="compositionally biased region" description="Basic and acidic residues" evidence="8">
    <location>
        <begin position="65"/>
        <end position="74"/>
    </location>
</feature>
<keyword evidence="7" id="KW-0067">ATP-binding</keyword>
<keyword evidence="11" id="KW-1185">Reference proteome</keyword>
<gene>
    <name evidence="10" type="ORF">CVT25_009111</name>
</gene>
<evidence type="ECO:0000256" key="6">
    <source>
        <dbReference type="ARBA" id="ARBA00022777"/>
    </source>
</evidence>
<feature type="compositionally biased region" description="Basic residues" evidence="8">
    <location>
        <begin position="55"/>
        <end position="64"/>
    </location>
</feature>
<evidence type="ECO:0000259" key="9">
    <source>
        <dbReference type="Pfam" id="PF16575"/>
    </source>
</evidence>
<dbReference type="PANTHER" id="PTHR12755">
    <property type="entry name" value="CLEAVAGE/POLYADENYLATION FACTOR IA SUBUNIT CLP1P"/>
    <property type="match status" value="1"/>
</dbReference>
<dbReference type="Gene3D" id="3.40.50.300">
    <property type="entry name" value="P-loop containing nucleotide triphosphate hydrolases"/>
    <property type="match status" value="1"/>
</dbReference>
<dbReference type="Pfam" id="PF16575">
    <property type="entry name" value="CLP1_P"/>
    <property type="match status" value="1"/>
</dbReference>
<dbReference type="GO" id="GO:0005634">
    <property type="term" value="C:nucleus"/>
    <property type="evidence" value="ECO:0007669"/>
    <property type="project" value="TreeGrafter"/>
</dbReference>
<dbReference type="FunCoup" id="A0A409XDP3">
    <property type="interactions" value="242"/>
</dbReference>
<dbReference type="EMBL" id="NHYD01001992">
    <property type="protein sequence ID" value="PPQ88876.1"/>
    <property type="molecule type" value="Genomic_DNA"/>
</dbReference>
<dbReference type="GO" id="GO:0051731">
    <property type="term" value="F:polynucleotide 5'-hydroxyl-kinase activity"/>
    <property type="evidence" value="ECO:0007669"/>
    <property type="project" value="InterPro"/>
</dbReference>
<dbReference type="PANTHER" id="PTHR12755:SF3">
    <property type="entry name" value="POLYNUCLEOTIDE 5'-HYDROXYL-KINASE NOL9"/>
    <property type="match status" value="1"/>
</dbReference>
<dbReference type="SUPFAM" id="SSF52540">
    <property type="entry name" value="P-loop containing nucleoside triphosphate hydrolases"/>
    <property type="match status" value="1"/>
</dbReference>
<feature type="region of interest" description="Disordered" evidence="8">
    <location>
        <begin position="87"/>
        <end position="150"/>
    </location>
</feature>
<feature type="domain" description="Clp1 P-loop" evidence="9">
    <location>
        <begin position="367"/>
        <end position="513"/>
    </location>
</feature>
<dbReference type="GO" id="GO:0005524">
    <property type="term" value="F:ATP binding"/>
    <property type="evidence" value="ECO:0007669"/>
    <property type="project" value="UniProtKB-KW"/>
</dbReference>
<feature type="compositionally biased region" description="Acidic residues" evidence="8">
    <location>
        <begin position="131"/>
        <end position="144"/>
    </location>
</feature>
<keyword evidence="6" id="KW-0418">Kinase</keyword>
<keyword evidence="5" id="KW-0547">Nucleotide-binding</keyword>
<evidence type="ECO:0000256" key="1">
    <source>
        <dbReference type="ARBA" id="ARBA00011003"/>
    </source>
</evidence>
<evidence type="ECO:0000256" key="4">
    <source>
        <dbReference type="ARBA" id="ARBA00022679"/>
    </source>
</evidence>
<comment type="similarity">
    <text evidence="1">Belongs to the Clp1 family. NOL9/GRC3 subfamily.</text>
</comment>
<dbReference type="InterPro" id="IPR032319">
    <property type="entry name" value="CLP1_P"/>
</dbReference>
<reference evidence="10 11" key="1">
    <citation type="journal article" date="2018" name="Evol. Lett.">
        <title>Horizontal gene cluster transfer increased hallucinogenic mushroom diversity.</title>
        <authorList>
            <person name="Reynolds H.T."/>
            <person name="Vijayakumar V."/>
            <person name="Gluck-Thaler E."/>
            <person name="Korotkin H.B."/>
            <person name="Matheny P.B."/>
            <person name="Slot J.C."/>
        </authorList>
    </citation>
    <scope>NUCLEOTIDE SEQUENCE [LARGE SCALE GENOMIC DNA]</scope>
    <source>
        <strain evidence="10 11">2631</strain>
    </source>
</reference>
<evidence type="ECO:0000313" key="11">
    <source>
        <dbReference type="Proteomes" id="UP000283269"/>
    </source>
</evidence>
<dbReference type="OrthoDB" id="2405412at2759"/>
<evidence type="ECO:0000256" key="3">
    <source>
        <dbReference type="ARBA" id="ARBA00019824"/>
    </source>
</evidence>
<evidence type="ECO:0000256" key="8">
    <source>
        <dbReference type="SAM" id="MobiDB-lite"/>
    </source>
</evidence>
<protein>
    <recommendedName>
        <fullName evidence="3">Polynucleotide 5'-hydroxyl-kinase GRC3</fullName>
    </recommendedName>
    <alternativeName>
        <fullName evidence="2">Polynucleotide 5'-hydroxyl-kinase grc3</fullName>
    </alternativeName>
</protein>
<comment type="caution">
    <text evidence="10">The sequence shown here is derived from an EMBL/GenBank/DDBJ whole genome shotgun (WGS) entry which is preliminary data.</text>
</comment>
<evidence type="ECO:0000256" key="2">
    <source>
        <dbReference type="ARBA" id="ARBA00018706"/>
    </source>
</evidence>
<dbReference type="Proteomes" id="UP000283269">
    <property type="component" value="Unassembled WGS sequence"/>
</dbReference>